<dbReference type="EMBL" id="JANJQO010000005">
    <property type="protein sequence ID" value="KAJ2984156.1"/>
    <property type="molecule type" value="Genomic_DNA"/>
</dbReference>
<protein>
    <submittedName>
        <fullName evidence="1">Uncharacterized protein</fullName>
    </submittedName>
</protein>
<evidence type="ECO:0000313" key="1">
    <source>
        <dbReference type="EMBL" id="KAJ2984156.1"/>
    </source>
</evidence>
<name>A0ACC1P021_9HYPO</name>
<evidence type="ECO:0000313" key="2">
    <source>
        <dbReference type="Proteomes" id="UP001143910"/>
    </source>
</evidence>
<organism evidence="1 2">
    <name type="scientific">Zarea fungicola</name>
    <dbReference type="NCBI Taxonomy" id="93591"/>
    <lineage>
        <taxon>Eukaryota</taxon>
        <taxon>Fungi</taxon>
        <taxon>Dikarya</taxon>
        <taxon>Ascomycota</taxon>
        <taxon>Pezizomycotina</taxon>
        <taxon>Sordariomycetes</taxon>
        <taxon>Hypocreomycetidae</taxon>
        <taxon>Hypocreales</taxon>
        <taxon>Cordycipitaceae</taxon>
        <taxon>Zarea</taxon>
    </lineage>
</organism>
<accession>A0ACC1P021</accession>
<sequence length="133" mass="15204">MKTEELRKTFSLYLAVSNQHNVTEMRKFYSPTIRINDVPTNPTAVTDTFTELWQGFPDWSWEARHIIIEGNYIAVQFKQSGVHTGIFKGIQPTGRHVVAAEFSIYLFDEHEGVFTDIWDLDQPAAAIVAQLTT</sequence>
<comment type="caution">
    <text evidence="1">The sequence shown here is derived from an EMBL/GenBank/DDBJ whole genome shotgun (WGS) entry which is preliminary data.</text>
</comment>
<dbReference type="Proteomes" id="UP001143910">
    <property type="component" value="Unassembled WGS sequence"/>
</dbReference>
<gene>
    <name evidence="1" type="ORF">NQ176_g170</name>
</gene>
<reference evidence="1" key="1">
    <citation type="submission" date="2022-08" db="EMBL/GenBank/DDBJ databases">
        <title>Genome Sequence of Lecanicillium fungicola.</title>
        <authorList>
            <person name="Buettner E."/>
        </authorList>
    </citation>
    <scope>NUCLEOTIDE SEQUENCE</scope>
    <source>
        <strain evidence="1">Babe33</strain>
    </source>
</reference>
<keyword evidence="2" id="KW-1185">Reference proteome</keyword>
<proteinExistence type="predicted"/>